<gene>
    <name evidence="2" type="ordered locus">Dshi_0095</name>
</gene>
<proteinExistence type="predicted"/>
<evidence type="ECO:0000259" key="1">
    <source>
        <dbReference type="Pfam" id="PF10124"/>
    </source>
</evidence>
<dbReference type="STRING" id="398580.Dshi_0095"/>
<dbReference type="HOGENOM" id="CLU_070805_0_0_5"/>
<sequence>MILNDANVDLAFQGFKTIYTDAYTNAPAHYSKVAMTVASGNRQETYGWLGQFPQLREWLDGERVIKDLEAHSFTILNRKFESTVDIRREDFEDDRLGLLKPMFAEMGHLARQHPDELIFGLLKDGFTTPCFDGQNYFDTEHQTPDADGNMVPVSNMADGTDAPWFLLDTSRAIRPLIWQARVDYTFDMVNRPNDERVFMTDKYLYGVRARVNAGFGLWQMAYASKQPLNLETYSSARAAMMELRGDKGRILGITPTTLVVPPSLEHQARLVLNTETSDGGGSNPWKNTAELIVTPYVTV</sequence>
<feature type="domain" description="Bacteriophage Mu GpT" evidence="1">
    <location>
        <begin position="11"/>
        <end position="297"/>
    </location>
</feature>
<dbReference type="Pfam" id="PF10124">
    <property type="entry name" value="Mu-like_gpT"/>
    <property type="match status" value="1"/>
</dbReference>
<dbReference type="OrthoDB" id="9804833at2"/>
<accession>A8LKK1</accession>
<dbReference type="InterPro" id="IPR018774">
    <property type="entry name" value="Phage_Mu_GpT"/>
</dbReference>
<dbReference type="RefSeq" id="WP_012176777.1">
    <property type="nucleotide sequence ID" value="NC_009952.1"/>
</dbReference>
<dbReference type="eggNOG" id="COG4397">
    <property type="taxonomic scope" value="Bacteria"/>
</dbReference>
<dbReference type="KEGG" id="dsh:Dshi_0095"/>
<dbReference type="EMBL" id="CP000830">
    <property type="protein sequence ID" value="ABV91844.1"/>
    <property type="molecule type" value="Genomic_DNA"/>
</dbReference>
<dbReference type="AlphaFoldDB" id="A8LKK1"/>
<evidence type="ECO:0000313" key="2">
    <source>
        <dbReference type="EMBL" id="ABV91844.1"/>
    </source>
</evidence>
<organism evidence="2 3">
    <name type="scientific">Dinoroseobacter shibae (strain DSM 16493 / NCIMB 14021 / DFL 12)</name>
    <dbReference type="NCBI Taxonomy" id="398580"/>
    <lineage>
        <taxon>Bacteria</taxon>
        <taxon>Pseudomonadati</taxon>
        <taxon>Pseudomonadota</taxon>
        <taxon>Alphaproteobacteria</taxon>
        <taxon>Rhodobacterales</taxon>
        <taxon>Roseobacteraceae</taxon>
        <taxon>Dinoroseobacter</taxon>
    </lineage>
</organism>
<protein>
    <recommendedName>
        <fullName evidence="1">Bacteriophage Mu GpT domain-containing protein</fullName>
    </recommendedName>
</protein>
<reference evidence="3" key="1">
    <citation type="journal article" date="2010" name="ISME J.">
        <title>The complete genome sequence of the algal symbiont Dinoroseobacter shibae: a hitchhiker's guide to life in the sea.</title>
        <authorList>
            <person name="Wagner-Dobler I."/>
            <person name="Ballhausen B."/>
            <person name="Berger M."/>
            <person name="Brinkhoff T."/>
            <person name="Buchholz I."/>
            <person name="Bunk B."/>
            <person name="Cypionka H."/>
            <person name="Daniel R."/>
            <person name="Drepper T."/>
            <person name="Gerdts G."/>
            <person name="Hahnke S."/>
            <person name="Han C."/>
            <person name="Jahn D."/>
            <person name="Kalhoefer D."/>
            <person name="Kiss H."/>
            <person name="Klenk H.P."/>
            <person name="Kyrpides N."/>
            <person name="Liebl W."/>
            <person name="Liesegang H."/>
            <person name="Meincke L."/>
            <person name="Pati A."/>
            <person name="Petersen J."/>
            <person name="Piekarski T."/>
            <person name="Pommerenke C."/>
            <person name="Pradella S."/>
            <person name="Pukall R."/>
            <person name="Rabus R."/>
            <person name="Stackebrandt E."/>
            <person name="Thole S."/>
            <person name="Thompson L."/>
            <person name="Tielen P."/>
            <person name="Tomasch J."/>
            <person name="von Jan M."/>
            <person name="Wanphrut N."/>
            <person name="Wichels A."/>
            <person name="Zech H."/>
            <person name="Simon M."/>
        </authorList>
    </citation>
    <scope>NUCLEOTIDE SEQUENCE [LARGE SCALE GENOMIC DNA]</scope>
    <source>
        <strain evidence="3">DSM 16493 / NCIMB 14021 / DFL 12</strain>
    </source>
</reference>
<evidence type="ECO:0000313" key="3">
    <source>
        <dbReference type="Proteomes" id="UP000006833"/>
    </source>
</evidence>
<keyword evidence="3" id="KW-1185">Reference proteome</keyword>
<dbReference type="Proteomes" id="UP000006833">
    <property type="component" value="Chromosome"/>
</dbReference>
<name>A8LKK1_DINSH</name>